<comment type="caution">
    <text evidence="5">The sequence shown here is derived from an EMBL/GenBank/DDBJ whole genome shotgun (WGS) entry which is preliminary data.</text>
</comment>
<evidence type="ECO:0000259" key="4">
    <source>
        <dbReference type="PROSITE" id="PS51485"/>
    </source>
</evidence>
<evidence type="ECO:0000313" key="5">
    <source>
        <dbReference type="EMBL" id="RXH99461.1"/>
    </source>
</evidence>
<dbReference type="PANTHER" id="PTHR33021">
    <property type="entry name" value="BLUE COPPER PROTEIN"/>
    <property type="match status" value="1"/>
</dbReference>
<evidence type="ECO:0000256" key="3">
    <source>
        <dbReference type="SAM" id="SignalP"/>
    </source>
</evidence>
<keyword evidence="6" id="KW-1185">Reference proteome</keyword>
<dbReference type="AlphaFoldDB" id="A0A498K2D5"/>
<evidence type="ECO:0000313" key="6">
    <source>
        <dbReference type="Proteomes" id="UP000290289"/>
    </source>
</evidence>
<protein>
    <recommendedName>
        <fullName evidence="4">Phytocyanin domain-containing protein</fullName>
    </recommendedName>
</protein>
<evidence type="ECO:0000256" key="1">
    <source>
        <dbReference type="ARBA" id="ARBA00023157"/>
    </source>
</evidence>
<accession>A0A498K2D5</accession>
<feature type="chain" id="PRO_5019841359" description="Phytocyanin domain-containing protein" evidence="3">
    <location>
        <begin position="25"/>
        <end position="186"/>
    </location>
</feature>
<gene>
    <name evidence="5" type="ORF">DVH24_011786</name>
</gene>
<feature type="domain" description="Phytocyanin" evidence="4">
    <location>
        <begin position="32"/>
        <end position="132"/>
    </location>
</feature>
<dbReference type="CDD" id="cd04216">
    <property type="entry name" value="Phytocyanin"/>
    <property type="match status" value="1"/>
</dbReference>
<sequence length="186" mass="19339">MAGAVTLKVAVAVLAVSIAAVSLGGSLVGAQVHHVVGGDRGWDPSSDLASWSSGKTFRAGDKMWLAYSAAHGYIAEVTSKEEFESCDVTNPIRMFTDGLDGISMDNEGLRYFASSNVESCKKGLKLHVEVMPQSYQAPETSNSHVAESKGSAVVAAEGPKTPSGSAHLTASLMVLSFGLLCYALGI</sequence>
<dbReference type="SUPFAM" id="SSF49503">
    <property type="entry name" value="Cupredoxins"/>
    <property type="match status" value="1"/>
</dbReference>
<dbReference type="InterPro" id="IPR008972">
    <property type="entry name" value="Cupredoxin"/>
</dbReference>
<dbReference type="Proteomes" id="UP000290289">
    <property type="component" value="Chromosome 5"/>
</dbReference>
<proteinExistence type="predicted"/>
<keyword evidence="3" id="KW-0732">Signal</keyword>
<dbReference type="GO" id="GO:0005886">
    <property type="term" value="C:plasma membrane"/>
    <property type="evidence" value="ECO:0007669"/>
    <property type="project" value="TreeGrafter"/>
</dbReference>
<keyword evidence="2" id="KW-0325">Glycoprotein</keyword>
<feature type="signal peptide" evidence="3">
    <location>
        <begin position="1"/>
        <end position="24"/>
    </location>
</feature>
<evidence type="ECO:0000256" key="2">
    <source>
        <dbReference type="ARBA" id="ARBA00023180"/>
    </source>
</evidence>
<dbReference type="InterPro" id="IPR003245">
    <property type="entry name" value="Phytocyanin_dom"/>
</dbReference>
<dbReference type="FunFam" id="2.60.40.420:FF:000034">
    <property type="entry name" value="Cupredoxin superfamily protein"/>
    <property type="match status" value="1"/>
</dbReference>
<organism evidence="5 6">
    <name type="scientific">Malus domestica</name>
    <name type="common">Apple</name>
    <name type="synonym">Pyrus malus</name>
    <dbReference type="NCBI Taxonomy" id="3750"/>
    <lineage>
        <taxon>Eukaryota</taxon>
        <taxon>Viridiplantae</taxon>
        <taxon>Streptophyta</taxon>
        <taxon>Embryophyta</taxon>
        <taxon>Tracheophyta</taxon>
        <taxon>Spermatophyta</taxon>
        <taxon>Magnoliopsida</taxon>
        <taxon>eudicotyledons</taxon>
        <taxon>Gunneridae</taxon>
        <taxon>Pentapetalae</taxon>
        <taxon>rosids</taxon>
        <taxon>fabids</taxon>
        <taxon>Rosales</taxon>
        <taxon>Rosaceae</taxon>
        <taxon>Amygdaloideae</taxon>
        <taxon>Maleae</taxon>
        <taxon>Malus</taxon>
    </lineage>
</organism>
<dbReference type="Gene3D" id="2.60.40.420">
    <property type="entry name" value="Cupredoxins - blue copper proteins"/>
    <property type="match status" value="1"/>
</dbReference>
<reference evidence="5 6" key="1">
    <citation type="submission" date="2018-10" db="EMBL/GenBank/DDBJ databases">
        <title>A high-quality apple genome assembly.</title>
        <authorList>
            <person name="Hu J."/>
        </authorList>
    </citation>
    <scope>NUCLEOTIDE SEQUENCE [LARGE SCALE GENOMIC DNA]</scope>
    <source>
        <strain evidence="6">cv. HFTH1</strain>
        <tissue evidence="5">Young leaf</tissue>
    </source>
</reference>
<dbReference type="PROSITE" id="PS51485">
    <property type="entry name" value="PHYTOCYANIN"/>
    <property type="match status" value="1"/>
</dbReference>
<dbReference type="GO" id="GO:0009055">
    <property type="term" value="F:electron transfer activity"/>
    <property type="evidence" value="ECO:0007669"/>
    <property type="project" value="InterPro"/>
</dbReference>
<keyword evidence="1" id="KW-1015">Disulfide bond</keyword>
<dbReference type="PANTHER" id="PTHR33021:SF31">
    <property type="entry name" value="OS02G0720100 PROTEIN"/>
    <property type="match status" value="1"/>
</dbReference>
<dbReference type="Pfam" id="PF02298">
    <property type="entry name" value="Cu_bind_like"/>
    <property type="match status" value="1"/>
</dbReference>
<name>A0A498K2D5_MALDO</name>
<dbReference type="InterPro" id="IPR039391">
    <property type="entry name" value="Phytocyanin-like"/>
</dbReference>
<dbReference type="EMBL" id="RDQH01000331">
    <property type="protein sequence ID" value="RXH99461.1"/>
    <property type="molecule type" value="Genomic_DNA"/>
</dbReference>